<reference evidence="3" key="1">
    <citation type="journal article" date="2017" name="Plant J.">
        <title>The pomegranate (Punica granatum L.) genome and the genomics of punicalagin biosynthesis.</title>
        <authorList>
            <person name="Qin G."/>
            <person name="Xu C."/>
            <person name="Ming R."/>
            <person name="Tang H."/>
            <person name="Guyot R."/>
            <person name="Kramer E.M."/>
            <person name="Hu Y."/>
            <person name="Yi X."/>
            <person name="Qi Y."/>
            <person name="Xu X."/>
            <person name="Gao Z."/>
            <person name="Pan H."/>
            <person name="Jian J."/>
            <person name="Tian Y."/>
            <person name="Yue Z."/>
            <person name="Xu Y."/>
        </authorList>
    </citation>
    <scope>NUCLEOTIDE SEQUENCE [LARGE SCALE GENOMIC DNA]</scope>
    <source>
        <strain evidence="3">cv. Dabenzi</strain>
    </source>
</reference>
<organism evidence="2 3">
    <name type="scientific">Punica granatum</name>
    <name type="common">Pomegranate</name>
    <dbReference type="NCBI Taxonomy" id="22663"/>
    <lineage>
        <taxon>Eukaryota</taxon>
        <taxon>Viridiplantae</taxon>
        <taxon>Streptophyta</taxon>
        <taxon>Embryophyta</taxon>
        <taxon>Tracheophyta</taxon>
        <taxon>Spermatophyta</taxon>
        <taxon>Magnoliopsida</taxon>
        <taxon>eudicotyledons</taxon>
        <taxon>Gunneridae</taxon>
        <taxon>Pentapetalae</taxon>
        <taxon>rosids</taxon>
        <taxon>malvids</taxon>
        <taxon>Myrtales</taxon>
        <taxon>Lythraceae</taxon>
        <taxon>Punica</taxon>
    </lineage>
</organism>
<sequence>MMSYTQVNSADLNETIKKIKRTYREHSSAGQNMGQQEGSSAFAPQQLESRLEPTGSEWGFISTDAAWNVSRSCLSGVLQQPNRPPALS</sequence>
<comment type="caution">
    <text evidence="2">The sequence shown here is derived from an EMBL/GenBank/DDBJ whole genome shotgun (WGS) entry which is preliminary data.</text>
</comment>
<feature type="compositionally biased region" description="Polar residues" evidence="1">
    <location>
        <begin position="28"/>
        <end position="48"/>
    </location>
</feature>
<gene>
    <name evidence="2" type="ORF">CDL15_Pgr003599</name>
</gene>
<name>A0A218XT24_PUNGR</name>
<dbReference type="EMBL" id="MTKT01000797">
    <property type="protein sequence ID" value="OWM88187.1"/>
    <property type="molecule type" value="Genomic_DNA"/>
</dbReference>
<feature type="region of interest" description="Disordered" evidence="1">
    <location>
        <begin position="23"/>
        <end position="55"/>
    </location>
</feature>
<proteinExistence type="predicted"/>
<evidence type="ECO:0000313" key="2">
    <source>
        <dbReference type="EMBL" id="OWM88187.1"/>
    </source>
</evidence>
<evidence type="ECO:0000313" key="3">
    <source>
        <dbReference type="Proteomes" id="UP000197138"/>
    </source>
</evidence>
<dbReference type="AlphaFoldDB" id="A0A218XT24"/>
<protein>
    <submittedName>
        <fullName evidence="2">Uncharacterized protein</fullName>
    </submittedName>
</protein>
<dbReference type="Proteomes" id="UP000197138">
    <property type="component" value="Unassembled WGS sequence"/>
</dbReference>
<evidence type="ECO:0000256" key="1">
    <source>
        <dbReference type="SAM" id="MobiDB-lite"/>
    </source>
</evidence>
<accession>A0A218XT24</accession>